<sequence length="376" mass="42797">MVLNEFLEALLANHILHGLLKKHTRKPHLTCDTTDNQPLHTLLYLAPFILLVSSNESLYLTRNDKVQSLPLTNSSHPPCTLRVIPERHIGANRYECSCVRRLSDVLPGCVHLIVETQAPLGRNTTVCQKGAAPAVTQKHHLPVHIIKVYNTINVVQTTLKQFLRNLQVAKAGNERTSVNQSQWFKRALSHQIQNSFTGPSLLQYRRSFDDIIVGEYLEDHTVRTFTVVALAHFHRQQLRRRSRETQPDGEQHGASKFHGTGCELQCGVFHGLGEEDVAQEVLDNETVVLQQVVQHIQLLLVVNIDNIQCPYIGCTIHIFDWFEYMLIRNIAQVMVLPSGFTLRLPEATTSTQHPSVECFERLSFRQMTRFLVELLS</sequence>
<dbReference type="Proteomes" id="UP000236319">
    <property type="component" value="Unassembled WGS sequence"/>
</dbReference>
<gene>
    <name evidence="1" type="ORF">BOVATA_035200</name>
</gene>
<keyword evidence="2" id="KW-1185">Reference proteome</keyword>
<dbReference type="RefSeq" id="XP_028868270.1">
    <property type="nucleotide sequence ID" value="XM_029012437.1"/>
</dbReference>
<name>A0A2H6KGC1_9APIC</name>
<accession>A0A2H6KGC1</accession>
<organism evidence="1 2">
    <name type="scientific">Babesia ovata</name>
    <dbReference type="NCBI Taxonomy" id="189622"/>
    <lineage>
        <taxon>Eukaryota</taxon>
        <taxon>Sar</taxon>
        <taxon>Alveolata</taxon>
        <taxon>Apicomplexa</taxon>
        <taxon>Aconoidasida</taxon>
        <taxon>Piroplasmida</taxon>
        <taxon>Babesiidae</taxon>
        <taxon>Babesia</taxon>
    </lineage>
</organism>
<reference evidence="1 2" key="1">
    <citation type="journal article" date="2017" name="BMC Genomics">
        <title>Whole-genome assembly of Babesia ovata and comparative genomics between closely related pathogens.</title>
        <authorList>
            <person name="Yamagishi J."/>
            <person name="Asada M."/>
            <person name="Hakimi H."/>
            <person name="Tanaka T.Q."/>
            <person name="Sugimoto C."/>
            <person name="Kawazu S."/>
        </authorList>
    </citation>
    <scope>NUCLEOTIDE SEQUENCE [LARGE SCALE GENOMIC DNA]</scope>
    <source>
        <strain evidence="1 2">Miyake</strain>
    </source>
</reference>
<protein>
    <submittedName>
        <fullName evidence="1">Uncharacterized protein</fullName>
    </submittedName>
</protein>
<evidence type="ECO:0000313" key="1">
    <source>
        <dbReference type="EMBL" id="GBE62027.1"/>
    </source>
</evidence>
<evidence type="ECO:0000313" key="2">
    <source>
        <dbReference type="Proteomes" id="UP000236319"/>
    </source>
</evidence>
<proteinExistence type="predicted"/>
<dbReference type="AlphaFoldDB" id="A0A2H6KGC1"/>
<comment type="caution">
    <text evidence="1">The sequence shown here is derived from an EMBL/GenBank/DDBJ whole genome shotgun (WGS) entry which is preliminary data.</text>
</comment>
<dbReference type="GeneID" id="39875797"/>
<dbReference type="EMBL" id="BDSA01000004">
    <property type="protein sequence ID" value="GBE62027.1"/>
    <property type="molecule type" value="Genomic_DNA"/>
</dbReference>
<dbReference type="VEuPathDB" id="PiroplasmaDB:BOVATA_035200"/>